<evidence type="ECO:0000313" key="3">
    <source>
        <dbReference type="Proteomes" id="UP000006310"/>
    </source>
</evidence>
<dbReference type="GeneID" id="34527591"/>
<proteinExistence type="predicted"/>
<evidence type="ECO:0000313" key="2">
    <source>
        <dbReference type="EMBL" id="CCK71848.1"/>
    </source>
</evidence>
<reference evidence="2 3" key="1">
    <citation type="journal article" date="2011" name="Proc. Natl. Acad. Sci. U.S.A.">
        <title>Evolutionary erosion of yeast sex chromosomes by mating-type switching accidents.</title>
        <authorList>
            <person name="Gordon J.L."/>
            <person name="Armisen D."/>
            <person name="Proux-Wera E."/>
            <person name="Oheigeartaigh S.S."/>
            <person name="Byrne K.P."/>
            <person name="Wolfe K.H."/>
        </authorList>
    </citation>
    <scope>NUCLEOTIDE SEQUENCE [LARGE SCALE GENOMIC DNA]</scope>
    <source>
        <strain evidence="3">ATCC MYA-139 / BCRC 22969 / CBS 8797 / CCRC 22969 / KCTC 17520 / NBRC 10181 / NCYC 3082</strain>
    </source>
</reference>
<dbReference type="Pfam" id="PF11654">
    <property type="entry name" value="NCE101"/>
    <property type="match status" value="1"/>
</dbReference>
<keyword evidence="1" id="KW-0472">Membrane</keyword>
<dbReference type="RefSeq" id="XP_022466093.1">
    <property type="nucleotide sequence ID" value="XM_022609726.1"/>
</dbReference>
<accession>J7RQ08</accession>
<gene>
    <name evidence="2" type="primary">KNAG0I00570</name>
    <name evidence="2" type="ordered locus">KNAG_0I00570</name>
</gene>
<dbReference type="InterPro" id="IPR024242">
    <property type="entry name" value="NCE101"/>
</dbReference>
<keyword evidence="1" id="KW-0812">Transmembrane</keyword>
<reference evidence="3" key="2">
    <citation type="submission" date="2012-08" db="EMBL/GenBank/DDBJ databases">
        <title>Genome sequence of Kazachstania naganishii.</title>
        <authorList>
            <person name="Gordon J.L."/>
            <person name="Armisen D."/>
            <person name="Proux-Wera E."/>
            <person name="OhEigeartaigh S.S."/>
            <person name="Byrne K.P."/>
            <person name="Wolfe K.H."/>
        </authorList>
    </citation>
    <scope>NUCLEOTIDE SEQUENCE [LARGE SCALE GENOMIC DNA]</scope>
    <source>
        <strain evidence="3">ATCC MYA-139 / BCRC 22969 / CBS 8797 / CCRC 22969 / KCTC 17520 / NBRC 10181 / NCYC 3082</strain>
    </source>
</reference>
<organism evidence="2 3">
    <name type="scientific">Huiozyma naganishii (strain ATCC MYA-139 / BCRC 22969 / CBS 8797 / KCTC 17520 / NBRC 10181 / NCYC 3082 / Yp74L-3)</name>
    <name type="common">Yeast</name>
    <name type="synonym">Kazachstania naganishii</name>
    <dbReference type="NCBI Taxonomy" id="1071383"/>
    <lineage>
        <taxon>Eukaryota</taxon>
        <taxon>Fungi</taxon>
        <taxon>Dikarya</taxon>
        <taxon>Ascomycota</taxon>
        <taxon>Saccharomycotina</taxon>
        <taxon>Saccharomycetes</taxon>
        <taxon>Saccharomycetales</taxon>
        <taxon>Saccharomycetaceae</taxon>
        <taxon>Huiozyma</taxon>
    </lineage>
</organism>
<dbReference type="EMBL" id="HE978322">
    <property type="protein sequence ID" value="CCK71848.1"/>
    <property type="molecule type" value="Genomic_DNA"/>
</dbReference>
<dbReference type="GO" id="GO:0009306">
    <property type="term" value="P:protein secretion"/>
    <property type="evidence" value="ECO:0007669"/>
    <property type="project" value="InterPro"/>
</dbReference>
<dbReference type="AlphaFoldDB" id="J7RQ08"/>
<evidence type="ECO:0000256" key="1">
    <source>
        <dbReference type="SAM" id="Phobius"/>
    </source>
</evidence>
<sequence length="56" mass="6226">MTKHAPYLLGRIWDPIVAICIGTTSYYVFERRRLSIASKTGGSTTVLLSRSNHTEG</sequence>
<protein>
    <submittedName>
        <fullName evidence="2">Uncharacterized protein</fullName>
    </submittedName>
</protein>
<keyword evidence="1" id="KW-1133">Transmembrane helix</keyword>
<dbReference type="HOGENOM" id="CLU_3014480_0_0_1"/>
<name>J7RQ08_HUIN7</name>
<feature type="transmembrane region" description="Helical" evidence="1">
    <location>
        <begin position="12"/>
        <end position="29"/>
    </location>
</feature>
<dbReference type="OrthoDB" id="2155101at2759"/>
<dbReference type="Proteomes" id="UP000006310">
    <property type="component" value="Chromosome 9"/>
</dbReference>
<dbReference type="KEGG" id="kng:KNAG_0I00570"/>
<keyword evidence="3" id="KW-1185">Reference proteome</keyword>